<dbReference type="Proteomes" id="UP000887565">
    <property type="component" value="Unplaced"/>
</dbReference>
<accession>A0A915JY65</accession>
<reference evidence="2" key="1">
    <citation type="submission" date="2022-11" db="UniProtKB">
        <authorList>
            <consortium name="WormBaseParasite"/>
        </authorList>
    </citation>
    <scope>IDENTIFICATION</scope>
</reference>
<organism evidence="1 2">
    <name type="scientific">Romanomermis culicivorax</name>
    <name type="common">Nematode worm</name>
    <dbReference type="NCBI Taxonomy" id="13658"/>
    <lineage>
        <taxon>Eukaryota</taxon>
        <taxon>Metazoa</taxon>
        <taxon>Ecdysozoa</taxon>
        <taxon>Nematoda</taxon>
        <taxon>Enoplea</taxon>
        <taxon>Dorylaimia</taxon>
        <taxon>Mermithida</taxon>
        <taxon>Mermithoidea</taxon>
        <taxon>Mermithidae</taxon>
        <taxon>Romanomermis</taxon>
    </lineage>
</organism>
<dbReference type="WBParaSite" id="nRc.2.0.1.t31287-RA">
    <property type="protein sequence ID" value="nRc.2.0.1.t31287-RA"/>
    <property type="gene ID" value="nRc.2.0.1.g31287"/>
</dbReference>
<evidence type="ECO:0000313" key="2">
    <source>
        <dbReference type="WBParaSite" id="nRc.2.0.1.t31287-RA"/>
    </source>
</evidence>
<name>A0A915JY65_ROMCU</name>
<sequence>MPCMPQPAHQAFNNTMNYVCLTEQTRRDFETFNACMSQVARMMAGRRCSATFDNVTWDDGGKIVCRRLNQALDCGYPLIAEAPCNRDSPILIYNVYSLLAMWYGTGCVLKVPLNVQMPDQTKNVTLAQPIVLINNMPMMTTLSRSLESATKGPLGVLCACQ</sequence>
<keyword evidence="1" id="KW-1185">Reference proteome</keyword>
<evidence type="ECO:0000313" key="1">
    <source>
        <dbReference type="Proteomes" id="UP000887565"/>
    </source>
</evidence>
<protein>
    <submittedName>
        <fullName evidence="2">AMP-dependent synthetase/ligase domain-containing protein</fullName>
    </submittedName>
</protein>
<proteinExistence type="predicted"/>
<dbReference type="AlphaFoldDB" id="A0A915JY65"/>